<keyword evidence="3" id="KW-0186">Copper</keyword>
<feature type="domain" description="Plastocyanin-like" evidence="5">
    <location>
        <begin position="43"/>
        <end position="146"/>
    </location>
</feature>
<accession>A0A2H0BDC8</accession>
<evidence type="ECO:0000256" key="2">
    <source>
        <dbReference type="ARBA" id="ARBA00023002"/>
    </source>
</evidence>
<gene>
    <name evidence="6" type="ORF">COX06_02020</name>
</gene>
<dbReference type="AlphaFoldDB" id="A0A2H0BDC8"/>
<sequence length="268" mass="29691">MVGTFSTDITGLLEAKASETVDLKNGDTYDFTASIVKKTIGNSVVKMLAYNGMIPGPLIKIEQGAEVTLNFTNNTDIDTTIHSHGVRLENKFDGVPGMTQKEVKPGESFTYKIKFPDEGMYWYHPHIREDYAQELGLYGNYLVVPNDPNYWSPVNREVALFVDDILMDDGKIAMFSKASADRTLMGRFGNTLLVNGETNYSLQAKAGEVIRFYITNSANTRTFNISIPGAKMKLVGADGGKYEREIWSDGVILSPSERAIVEVLFANT</sequence>
<feature type="domain" description="Plastocyanin-like" evidence="4">
    <location>
        <begin position="186"/>
        <end position="240"/>
    </location>
</feature>
<evidence type="ECO:0000313" key="6">
    <source>
        <dbReference type="EMBL" id="PIP55685.1"/>
    </source>
</evidence>
<dbReference type="InterPro" id="IPR011707">
    <property type="entry name" value="Cu-oxidase-like_N"/>
</dbReference>
<protein>
    <recommendedName>
        <fullName evidence="8">Plastocyanin-like domain-containing protein</fullName>
    </recommendedName>
</protein>
<evidence type="ECO:0000259" key="5">
    <source>
        <dbReference type="Pfam" id="PF07732"/>
    </source>
</evidence>
<evidence type="ECO:0000256" key="3">
    <source>
        <dbReference type="ARBA" id="ARBA00023008"/>
    </source>
</evidence>
<dbReference type="EMBL" id="PCST01000022">
    <property type="protein sequence ID" value="PIP55685.1"/>
    <property type="molecule type" value="Genomic_DNA"/>
</dbReference>
<dbReference type="InterPro" id="IPR045087">
    <property type="entry name" value="Cu-oxidase_fam"/>
</dbReference>
<keyword evidence="2" id="KW-0560">Oxidoreductase</keyword>
<dbReference type="CDD" id="cd13861">
    <property type="entry name" value="CuRO_1_CumA_like"/>
    <property type="match status" value="1"/>
</dbReference>
<dbReference type="GO" id="GO:0005507">
    <property type="term" value="F:copper ion binding"/>
    <property type="evidence" value="ECO:0007669"/>
    <property type="project" value="InterPro"/>
</dbReference>
<dbReference type="GO" id="GO:0016491">
    <property type="term" value="F:oxidoreductase activity"/>
    <property type="evidence" value="ECO:0007669"/>
    <property type="project" value="UniProtKB-KW"/>
</dbReference>
<reference evidence="6 7" key="1">
    <citation type="submission" date="2017-09" db="EMBL/GenBank/DDBJ databases">
        <title>Depth-based differentiation of microbial function through sediment-hosted aquifers and enrichment of novel symbionts in the deep terrestrial subsurface.</title>
        <authorList>
            <person name="Probst A.J."/>
            <person name="Ladd B."/>
            <person name="Jarett J.K."/>
            <person name="Geller-Mcgrath D.E."/>
            <person name="Sieber C.M."/>
            <person name="Emerson J.B."/>
            <person name="Anantharaman K."/>
            <person name="Thomas B.C."/>
            <person name="Malmstrom R."/>
            <person name="Stieglmeier M."/>
            <person name="Klingl A."/>
            <person name="Woyke T."/>
            <person name="Ryan C.M."/>
            <person name="Banfield J.F."/>
        </authorList>
    </citation>
    <scope>NUCLEOTIDE SEQUENCE [LARGE SCALE GENOMIC DNA]</scope>
    <source>
        <strain evidence="6">CG22_combo_CG10-13_8_21_14_all_42_17</strain>
    </source>
</reference>
<name>A0A2H0BDC8_9BACT</name>
<evidence type="ECO:0000256" key="1">
    <source>
        <dbReference type="ARBA" id="ARBA00022723"/>
    </source>
</evidence>
<dbReference type="InterPro" id="IPR008972">
    <property type="entry name" value="Cupredoxin"/>
</dbReference>
<dbReference type="SUPFAM" id="SSF49503">
    <property type="entry name" value="Cupredoxins"/>
    <property type="match status" value="2"/>
</dbReference>
<dbReference type="PANTHER" id="PTHR11709">
    <property type="entry name" value="MULTI-COPPER OXIDASE"/>
    <property type="match status" value="1"/>
</dbReference>
<dbReference type="Pfam" id="PF07732">
    <property type="entry name" value="Cu-oxidase_3"/>
    <property type="match status" value="1"/>
</dbReference>
<proteinExistence type="predicted"/>
<evidence type="ECO:0000259" key="4">
    <source>
        <dbReference type="Pfam" id="PF00394"/>
    </source>
</evidence>
<keyword evidence="1" id="KW-0479">Metal-binding</keyword>
<dbReference type="Gene3D" id="2.60.40.420">
    <property type="entry name" value="Cupredoxins - blue copper proteins"/>
    <property type="match status" value="2"/>
</dbReference>
<comment type="caution">
    <text evidence="6">The sequence shown here is derived from an EMBL/GenBank/DDBJ whole genome shotgun (WGS) entry which is preliminary data.</text>
</comment>
<dbReference type="InterPro" id="IPR001117">
    <property type="entry name" value="Cu-oxidase_2nd"/>
</dbReference>
<organism evidence="6 7">
    <name type="scientific">Candidatus Zambryskibacteria bacterium CG22_combo_CG10-13_8_21_14_all_42_17</name>
    <dbReference type="NCBI Taxonomy" id="1975118"/>
    <lineage>
        <taxon>Bacteria</taxon>
        <taxon>Candidatus Zambryskiibacteriota</taxon>
    </lineage>
</organism>
<evidence type="ECO:0000313" key="7">
    <source>
        <dbReference type="Proteomes" id="UP000229794"/>
    </source>
</evidence>
<dbReference type="Proteomes" id="UP000229794">
    <property type="component" value="Unassembled WGS sequence"/>
</dbReference>
<dbReference type="PANTHER" id="PTHR11709:SF394">
    <property type="entry name" value="FI03373P-RELATED"/>
    <property type="match status" value="1"/>
</dbReference>
<evidence type="ECO:0008006" key="8">
    <source>
        <dbReference type="Google" id="ProtNLM"/>
    </source>
</evidence>
<dbReference type="Pfam" id="PF00394">
    <property type="entry name" value="Cu-oxidase"/>
    <property type="match status" value="1"/>
</dbReference>